<dbReference type="GO" id="GO:0005254">
    <property type="term" value="F:chloride channel activity"/>
    <property type="evidence" value="ECO:0007669"/>
    <property type="project" value="UniProtKB-KW"/>
</dbReference>
<reference evidence="14" key="1">
    <citation type="submission" date="2021-01" db="EMBL/GenBank/DDBJ databases">
        <authorList>
            <person name="Corre E."/>
            <person name="Pelletier E."/>
            <person name="Niang G."/>
            <person name="Scheremetjew M."/>
            <person name="Finn R."/>
            <person name="Kale V."/>
            <person name="Holt S."/>
            <person name="Cochrane G."/>
            <person name="Meng A."/>
            <person name="Brown T."/>
            <person name="Cohen L."/>
        </authorList>
    </citation>
    <scope>NUCLEOTIDE SEQUENCE</scope>
    <source>
        <strain evidence="14">CCMP 410</strain>
    </source>
</reference>
<dbReference type="GO" id="GO:0005886">
    <property type="term" value="C:plasma membrane"/>
    <property type="evidence" value="ECO:0007669"/>
    <property type="project" value="UniProtKB-SubCell"/>
</dbReference>
<gene>
    <name evidence="14" type="ORF">GOCE00092_LOCUS11256</name>
</gene>
<evidence type="ECO:0000256" key="9">
    <source>
        <dbReference type="ARBA" id="ARBA00023173"/>
    </source>
</evidence>
<protein>
    <submittedName>
        <fullName evidence="14">Uncharacterized protein</fullName>
    </submittedName>
</protein>
<comment type="similarity">
    <text evidence="2">Belongs to the tweety family.</text>
</comment>
<evidence type="ECO:0000256" key="3">
    <source>
        <dbReference type="ARBA" id="ARBA00022448"/>
    </source>
</evidence>
<evidence type="ECO:0000256" key="13">
    <source>
        <dbReference type="SAM" id="Phobius"/>
    </source>
</evidence>
<organism evidence="14">
    <name type="scientific">Grammatophora oceanica</name>
    <dbReference type="NCBI Taxonomy" id="210454"/>
    <lineage>
        <taxon>Eukaryota</taxon>
        <taxon>Sar</taxon>
        <taxon>Stramenopiles</taxon>
        <taxon>Ochrophyta</taxon>
        <taxon>Bacillariophyta</taxon>
        <taxon>Fragilariophyceae</taxon>
        <taxon>Fragilariophycidae</taxon>
        <taxon>Rhabdonematales</taxon>
        <taxon>Grammatophoraceae</taxon>
        <taxon>Grammatophora</taxon>
    </lineage>
</organism>
<keyword evidence="8 13" id="KW-0472">Membrane</keyword>
<keyword evidence="6 13" id="KW-1133">Transmembrane helix</keyword>
<keyword evidence="9" id="KW-0869">Chloride channel</keyword>
<dbReference type="AlphaFoldDB" id="A0A7S1V0A2"/>
<evidence type="ECO:0000256" key="4">
    <source>
        <dbReference type="ARBA" id="ARBA00022475"/>
    </source>
</evidence>
<evidence type="ECO:0000256" key="2">
    <source>
        <dbReference type="ARBA" id="ARBA00009849"/>
    </source>
</evidence>
<feature type="transmembrane region" description="Helical" evidence="13">
    <location>
        <begin position="244"/>
        <end position="269"/>
    </location>
</feature>
<dbReference type="PANTHER" id="PTHR12424:SF19">
    <property type="entry name" value="INTEGRASE ZINC-BINDING DOMAIN-CONTAINING PROTEIN"/>
    <property type="match status" value="1"/>
</dbReference>
<evidence type="ECO:0000256" key="7">
    <source>
        <dbReference type="ARBA" id="ARBA00023065"/>
    </source>
</evidence>
<dbReference type="EMBL" id="HBGK01022015">
    <property type="protein sequence ID" value="CAD9282345.1"/>
    <property type="molecule type" value="Transcribed_RNA"/>
</dbReference>
<keyword evidence="11" id="KW-0868">Chloride</keyword>
<evidence type="ECO:0000256" key="8">
    <source>
        <dbReference type="ARBA" id="ARBA00023136"/>
    </source>
</evidence>
<accession>A0A7S1V0A2</accession>
<keyword evidence="3" id="KW-0813">Transport</keyword>
<evidence type="ECO:0000256" key="1">
    <source>
        <dbReference type="ARBA" id="ARBA00004651"/>
    </source>
</evidence>
<evidence type="ECO:0000256" key="5">
    <source>
        <dbReference type="ARBA" id="ARBA00022692"/>
    </source>
</evidence>
<sequence length="524" mass="57945">MSETTTYESVAASEAMRRLPRFGHSNNFADLFSSNPSDVNDYIYGLLFGGALVLSLFFAWTFLLIIFKCLGPRRVGSLSGAPFQQPPRVIVYKRPTISRVIFCFCSLIFIIFSVLFVTHGLTNLQSAATSVSEGISTLNNVVTNVDRATEQVKAVGPRAGKARQEFRAQFLDPSFCLYKQSLNKTETGTDFPKIVASLEDTLGRLGDMFVNETHELEEAVNATQSTVSDVGNHNENIDVADWQALLVIIPFICVPSILLTGVVMVWYGVIIPWFQCLLNWVFLPILCIQTFWAYCFSATTMLAASANSDFCLGQDISPDVSVMDILANSGYNEEDLIFRLVRFYVSQCTAGPLPTKFMIDYRNELAVATDTLNEFTRLMTDVTTSASQSVAEVCGEDDFTALEARVSVMSNGVNGLLAAIKVGVNAMRCDTIIPIYVNGVYGATCTYSVTGVTWAFSASLVVAVMGMIMITLRSSWSAVEFPLRPHEVSDRAFDLDDELRKDINYASSEDRWEDETEEDLLSKP</sequence>
<evidence type="ECO:0000256" key="11">
    <source>
        <dbReference type="ARBA" id="ARBA00023214"/>
    </source>
</evidence>
<evidence type="ECO:0000313" key="14">
    <source>
        <dbReference type="EMBL" id="CAD9282345.1"/>
    </source>
</evidence>
<evidence type="ECO:0000256" key="6">
    <source>
        <dbReference type="ARBA" id="ARBA00022989"/>
    </source>
</evidence>
<feature type="transmembrane region" description="Helical" evidence="13">
    <location>
        <begin position="42"/>
        <end position="67"/>
    </location>
</feature>
<feature type="transmembrane region" description="Helical" evidence="13">
    <location>
        <begin position="100"/>
        <end position="121"/>
    </location>
</feature>
<name>A0A7S1V0A2_9STRA</name>
<keyword evidence="4" id="KW-1003">Cell membrane</keyword>
<keyword evidence="5 13" id="KW-0812">Transmembrane</keyword>
<dbReference type="GO" id="GO:0034707">
    <property type="term" value="C:chloride channel complex"/>
    <property type="evidence" value="ECO:0007669"/>
    <property type="project" value="UniProtKB-KW"/>
</dbReference>
<feature type="transmembrane region" description="Helical" evidence="13">
    <location>
        <begin position="276"/>
        <end position="294"/>
    </location>
</feature>
<dbReference type="InterPro" id="IPR006990">
    <property type="entry name" value="Tweety"/>
</dbReference>
<keyword evidence="12" id="KW-0407">Ion channel</keyword>
<evidence type="ECO:0000256" key="10">
    <source>
        <dbReference type="ARBA" id="ARBA00023180"/>
    </source>
</evidence>
<dbReference type="PANTHER" id="PTHR12424">
    <property type="entry name" value="TWEETY-RELATED"/>
    <property type="match status" value="1"/>
</dbReference>
<comment type="subcellular location">
    <subcellularLocation>
        <location evidence="1">Cell membrane</location>
        <topology evidence="1">Multi-pass membrane protein</topology>
    </subcellularLocation>
</comment>
<evidence type="ECO:0000256" key="12">
    <source>
        <dbReference type="ARBA" id="ARBA00023303"/>
    </source>
</evidence>
<keyword evidence="10" id="KW-0325">Glycoprotein</keyword>
<keyword evidence="7" id="KW-0406">Ion transport</keyword>
<proteinExistence type="inferred from homology"/>